<dbReference type="CDD" id="cd00038">
    <property type="entry name" value="CAP_ED"/>
    <property type="match status" value="1"/>
</dbReference>
<name>X0XV44_9ZZZZ</name>
<dbReference type="Gene3D" id="2.60.120.10">
    <property type="entry name" value="Jelly Rolls"/>
    <property type="match status" value="1"/>
</dbReference>
<dbReference type="SUPFAM" id="SSF51206">
    <property type="entry name" value="cAMP-binding domain-like"/>
    <property type="match status" value="1"/>
</dbReference>
<feature type="domain" description="Cyclic nucleotide-binding" evidence="1">
    <location>
        <begin position="12"/>
        <end position="115"/>
    </location>
</feature>
<evidence type="ECO:0000259" key="1">
    <source>
        <dbReference type="PROSITE" id="PS50042"/>
    </source>
</evidence>
<proteinExistence type="predicted"/>
<protein>
    <recommendedName>
        <fullName evidence="1">Cyclic nucleotide-binding domain-containing protein</fullName>
    </recommendedName>
</protein>
<accession>X0XV44</accession>
<gene>
    <name evidence="2" type="ORF">S01H1_73256</name>
</gene>
<dbReference type="Pfam" id="PF00027">
    <property type="entry name" value="cNMP_binding"/>
    <property type="match status" value="1"/>
</dbReference>
<organism evidence="2">
    <name type="scientific">marine sediment metagenome</name>
    <dbReference type="NCBI Taxonomy" id="412755"/>
    <lineage>
        <taxon>unclassified sequences</taxon>
        <taxon>metagenomes</taxon>
        <taxon>ecological metagenomes</taxon>
    </lineage>
</organism>
<comment type="caution">
    <text evidence="2">The sequence shown here is derived from an EMBL/GenBank/DDBJ whole genome shotgun (WGS) entry which is preliminary data.</text>
</comment>
<dbReference type="AlphaFoldDB" id="X0XV44"/>
<dbReference type="InterPro" id="IPR000595">
    <property type="entry name" value="cNMP-bd_dom"/>
</dbReference>
<dbReference type="InterPro" id="IPR014710">
    <property type="entry name" value="RmlC-like_jellyroll"/>
</dbReference>
<dbReference type="PROSITE" id="PS50042">
    <property type="entry name" value="CNMP_BINDING_3"/>
    <property type="match status" value="1"/>
</dbReference>
<dbReference type="InterPro" id="IPR018490">
    <property type="entry name" value="cNMP-bd_dom_sf"/>
</dbReference>
<evidence type="ECO:0000313" key="2">
    <source>
        <dbReference type="EMBL" id="GAG28671.1"/>
    </source>
</evidence>
<sequence length="151" mass="17146">METIEVLRRSDIFHYLEENELKEVAKMCTPQVFETGTIICRQDREEENIYIIEDGLISILLELGPTEKRQIQTATNFECFSWSATVPPFRCTSTAKALEKTKVLAFKGKELRNLIYTNPKLCAGIAGGVAYVISQRLRAAFSQLMGVTYQD</sequence>
<reference evidence="2" key="1">
    <citation type="journal article" date="2014" name="Front. Microbiol.">
        <title>High frequency of phylogenetically diverse reductive dehalogenase-homologous genes in deep subseafloor sedimentary metagenomes.</title>
        <authorList>
            <person name="Kawai M."/>
            <person name="Futagami T."/>
            <person name="Toyoda A."/>
            <person name="Takaki Y."/>
            <person name="Nishi S."/>
            <person name="Hori S."/>
            <person name="Arai W."/>
            <person name="Tsubouchi T."/>
            <person name="Morono Y."/>
            <person name="Uchiyama I."/>
            <person name="Ito T."/>
            <person name="Fujiyama A."/>
            <person name="Inagaki F."/>
            <person name="Takami H."/>
        </authorList>
    </citation>
    <scope>NUCLEOTIDE SEQUENCE</scope>
    <source>
        <strain evidence="2">Expedition CK06-06</strain>
    </source>
</reference>
<dbReference type="EMBL" id="BARS01048936">
    <property type="protein sequence ID" value="GAG28671.1"/>
    <property type="molecule type" value="Genomic_DNA"/>
</dbReference>